<dbReference type="AlphaFoldDB" id="A0A1H9FES0"/>
<gene>
    <name evidence="2" type="ORF">SAMN05444355_102159</name>
</gene>
<protein>
    <submittedName>
        <fullName evidence="2">Pimeloyl-ACP methyl ester carboxylesterase</fullName>
    </submittedName>
</protein>
<reference evidence="3" key="1">
    <citation type="submission" date="2016-10" db="EMBL/GenBank/DDBJ databases">
        <authorList>
            <person name="Varghese N."/>
            <person name="Submissions S."/>
        </authorList>
    </citation>
    <scope>NUCLEOTIDE SEQUENCE [LARGE SCALE GENOMIC DNA]</scope>
    <source>
        <strain evidence="3">DSM 15719</strain>
    </source>
</reference>
<dbReference type="SUPFAM" id="SSF53474">
    <property type="entry name" value="alpha/beta-Hydrolases"/>
    <property type="match status" value="1"/>
</dbReference>
<dbReference type="Gene3D" id="3.40.50.1820">
    <property type="entry name" value="alpha/beta hydrolase"/>
    <property type="match status" value="1"/>
</dbReference>
<evidence type="ECO:0000313" key="3">
    <source>
        <dbReference type="Proteomes" id="UP000183658"/>
    </source>
</evidence>
<evidence type="ECO:0000313" key="2">
    <source>
        <dbReference type="EMBL" id="SEQ35953.1"/>
    </source>
</evidence>
<dbReference type="InterPro" id="IPR029058">
    <property type="entry name" value="AB_hydrolase_fold"/>
</dbReference>
<dbReference type="PANTHER" id="PTHR46331">
    <property type="entry name" value="VALACYCLOVIR HYDROLASE"/>
    <property type="match status" value="1"/>
</dbReference>
<dbReference type="EMBL" id="FOFZ01000002">
    <property type="protein sequence ID" value="SEQ35953.1"/>
    <property type="molecule type" value="Genomic_DNA"/>
</dbReference>
<sequence length="257" mass="29222">MGTKDSKMIRIVENNIFCSQITPLNCTNQSVLIFLHDALGCSESWKEFPVQLCDKLETRGFLYDRLGHGKSDTLDSKWSKGYLEAEAYFLREIILSQNFTNFILIGSSDGASIALLYAAKYPDCQAIISIAGHVKVEEATKAGIRNTIQNSEKIIAQLEKYHSNKTARLFQNWKNCWLSEGFSNWNIEDELQKIQCPSLILQGEKDEYATQEHCTNIAKKIGSTALPIIIEGCRHFPYKENPFLISQKINSFLNKRL</sequence>
<dbReference type="Proteomes" id="UP000183658">
    <property type="component" value="Unassembled WGS sequence"/>
</dbReference>
<dbReference type="PANTHER" id="PTHR46331:SF2">
    <property type="entry name" value="VALACYCLOVIR HYDROLASE"/>
    <property type="match status" value="1"/>
</dbReference>
<proteinExistence type="predicted"/>
<feature type="domain" description="AB hydrolase-1" evidence="1">
    <location>
        <begin position="32"/>
        <end position="242"/>
    </location>
</feature>
<keyword evidence="3" id="KW-1185">Reference proteome</keyword>
<evidence type="ECO:0000259" key="1">
    <source>
        <dbReference type="Pfam" id="PF12697"/>
    </source>
</evidence>
<dbReference type="Pfam" id="PF12697">
    <property type="entry name" value="Abhydrolase_6"/>
    <property type="match status" value="1"/>
</dbReference>
<dbReference type="OrthoDB" id="135231at2"/>
<organism evidence="2 3">
    <name type="scientific">Flavobacterium frigoris</name>
    <dbReference type="NCBI Taxonomy" id="229204"/>
    <lineage>
        <taxon>Bacteria</taxon>
        <taxon>Pseudomonadati</taxon>
        <taxon>Bacteroidota</taxon>
        <taxon>Flavobacteriia</taxon>
        <taxon>Flavobacteriales</taxon>
        <taxon>Flavobacteriaceae</taxon>
        <taxon>Flavobacterium</taxon>
    </lineage>
</organism>
<dbReference type="GO" id="GO:0017171">
    <property type="term" value="F:serine hydrolase activity"/>
    <property type="evidence" value="ECO:0007669"/>
    <property type="project" value="TreeGrafter"/>
</dbReference>
<name>A0A1H9FES0_FLAFI</name>
<accession>A0A1H9FES0</accession>
<dbReference type="RefSeq" id="WP_083380341.1">
    <property type="nucleotide sequence ID" value="NZ_CBCRVS010000001.1"/>
</dbReference>
<dbReference type="InterPro" id="IPR000073">
    <property type="entry name" value="AB_hydrolase_1"/>
</dbReference>